<feature type="non-terminal residue" evidence="9">
    <location>
        <position position="413"/>
    </location>
</feature>
<dbReference type="InterPro" id="IPR008927">
    <property type="entry name" value="6-PGluconate_DH-like_C_sf"/>
</dbReference>
<dbReference type="GO" id="GO:0016491">
    <property type="term" value="F:oxidoreductase activity"/>
    <property type="evidence" value="ECO:0007669"/>
    <property type="project" value="UniProtKB-KW"/>
</dbReference>
<dbReference type="Pfam" id="PF03720">
    <property type="entry name" value="UDPG_MGDP_dh_C"/>
    <property type="match status" value="1"/>
</dbReference>
<evidence type="ECO:0000256" key="5">
    <source>
        <dbReference type="ARBA" id="ARBA00023002"/>
    </source>
</evidence>
<evidence type="ECO:0000313" key="9">
    <source>
        <dbReference type="EMBL" id="MDO9714522.1"/>
    </source>
</evidence>
<dbReference type="SUPFAM" id="SSF48179">
    <property type="entry name" value="6-phosphogluconate dehydrogenase C-terminal domain-like"/>
    <property type="match status" value="1"/>
</dbReference>
<dbReference type="RefSeq" id="WP_305109351.1">
    <property type="nucleotide sequence ID" value="NZ_JAUTWS010000319.1"/>
</dbReference>
<evidence type="ECO:0000256" key="7">
    <source>
        <dbReference type="ARBA" id="ARBA00047473"/>
    </source>
</evidence>
<evidence type="ECO:0000256" key="2">
    <source>
        <dbReference type="ARBA" id="ARBA00006601"/>
    </source>
</evidence>
<name>A0ABT9EEL2_9PROT</name>
<dbReference type="SUPFAM" id="SSF52413">
    <property type="entry name" value="UDP-glucose/GDP-mannose dehydrogenase C-terminal domain"/>
    <property type="match status" value="1"/>
</dbReference>
<dbReference type="InterPro" id="IPR014027">
    <property type="entry name" value="UDP-Glc/GDP-Man_DH_C"/>
</dbReference>
<evidence type="ECO:0000313" key="10">
    <source>
        <dbReference type="Proteomes" id="UP001243009"/>
    </source>
</evidence>
<dbReference type="EC" id="1.1.1.22" evidence="3"/>
<evidence type="ECO:0000256" key="4">
    <source>
        <dbReference type="ARBA" id="ARBA00015132"/>
    </source>
</evidence>
<reference evidence="9 10" key="1">
    <citation type="submission" date="2023-08" db="EMBL/GenBank/DDBJ databases">
        <title>The draft genome sequence of Paracraurococcus sp. LOR1-02.</title>
        <authorList>
            <person name="Kingkaew E."/>
            <person name="Tanasupawat S."/>
        </authorList>
    </citation>
    <scope>NUCLEOTIDE SEQUENCE [LARGE SCALE GENOMIC DNA]</scope>
    <source>
        <strain evidence="9 10">LOR1-02</strain>
    </source>
</reference>
<dbReference type="SUPFAM" id="SSF51735">
    <property type="entry name" value="NAD(P)-binding Rossmann-fold domains"/>
    <property type="match status" value="1"/>
</dbReference>
<dbReference type="InterPro" id="IPR017476">
    <property type="entry name" value="UDP-Glc/GDP-Man"/>
</dbReference>
<dbReference type="PANTHER" id="PTHR43750">
    <property type="entry name" value="UDP-GLUCOSE 6-DEHYDROGENASE TUAD"/>
    <property type="match status" value="1"/>
</dbReference>
<keyword evidence="6" id="KW-0520">NAD</keyword>
<dbReference type="NCBIfam" id="TIGR03026">
    <property type="entry name" value="NDP-sugDHase"/>
    <property type="match status" value="1"/>
</dbReference>
<evidence type="ECO:0000256" key="6">
    <source>
        <dbReference type="ARBA" id="ARBA00023027"/>
    </source>
</evidence>
<dbReference type="PIRSF" id="PIRSF000124">
    <property type="entry name" value="UDPglc_GDPman_dh"/>
    <property type="match status" value="1"/>
</dbReference>
<evidence type="ECO:0000256" key="3">
    <source>
        <dbReference type="ARBA" id="ARBA00012954"/>
    </source>
</evidence>
<organism evidence="9 10">
    <name type="scientific">Paracraurococcus lichenis</name>
    <dbReference type="NCBI Taxonomy" id="3064888"/>
    <lineage>
        <taxon>Bacteria</taxon>
        <taxon>Pseudomonadati</taxon>
        <taxon>Pseudomonadota</taxon>
        <taxon>Alphaproteobacteria</taxon>
        <taxon>Acetobacterales</taxon>
        <taxon>Roseomonadaceae</taxon>
        <taxon>Paracraurococcus</taxon>
    </lineage>
</organism>
<protein>
    <recommendedName>
        <fullName evidence="4">UDP-glucose 6-dehydrogenase</fullName>
        <ecNumber evidence="3">1.1.1.22</ecNumber>
    </recommendedName>
</protein>
<evidence type="ECO:0000259" key="8">
    <source>
        <dbReference type="SMART" id="SM00984"/>
    </source>
</evidence>
<dbReference type="Gene3D" id="3.40.50.720">
    <property type="entry name" value="NAD(P)-binding Rossmann-like Domain"/>
    <property type="match status" value="2"/>
</dbReference>
<comment type="similarity">
    <text evidence="2">Belongs to the UDP-glucose/GDP-mannose dehydrogenase family.</text>
</comment>
<comment type="pathway">
    <text evidence="1">Nucleotide-sugar biosynthesis; UDP-alpha-D-glucuronate biosynthesis; UDP-alpha-D-glucuronate from UDP-alpha-D-glucose: step 1/1.</text>
</comment>
<comment type="caution">
    <text evidence="9">The sequence shown here is derived from an EMBL/GenBank/DDBJ whole genome shotgun (WGS) entry which is preliminary data.</text>
</comment>
<dbReference type="Proteomes" id="UP001243009">
    <property type="component" value="Unassembled WGS sequence"/>
</dbReference>
<comment type="catalytic activity">
    <reaction evidence="7">
        <text>UDP-alpha-D-glucose + 2 NAD(+) + H2O = UDP-alpha-D-glucuronate + 2 NADH + 3 H(+)</text>
        <dbReference type="Rhea" id="RHEA:23596"/>
        <dbReference type="ChEBI" id="CHEBI:15377"/>
        <dbReference type="ChEBI" id="CHEBI:15378"/>
        <dbReference type="ChEBI" id="CHEBI:57540"/>
        <dbReference type="ChEBI" id="CHEBI:57945"/>
        <dbReference type="ChEBI" id="CHEBI:58052"/>
        <dbReference type="ChEBI" id="CHEBI:58885"/>
        <dbReference type="EC" id="1.1.1.22"/>
    </reaction>
</comment>
<gene>
    <name evidence="9" type="ORF">Q7A36_39960</name>
</gene>
<proteinExistence type="inferred from homology"/>
<dbReference type="InterPro" id="IPR036291">
    <property type="entry name" value="NAD(P)-bd_dom_sf"/>
</dbReference>
<keyword evidence="10" id="KW-1185">Reference proteome</keyword>
<sequence>MRIAMIGAGYVGLVSGACFAEFGVEVCLVDTDAAKVEALRAGRIPIYEPGLDALVAENVRDGRLSFTTELEQAVRGADAVFLAVGTPSRRGDGHADLSYVYAAAEQVARAAQGPLVLVTKSTVPVGTGRQVQEIVRRARPDLAIEVASNPEFLREGSAIGDFMRPDRVVIGTMAGAGGERALAVLRRLYRPLNLIEVPILATRIETAELIKYAANAFLATKITFINEIADLCERVGADVHDVSRGMGLDGRIGRKFLHPGPGYGGSCFPKDTLALARTAQDHGAPVRLVETTIAVNEARKAALADRVVAACGGSLAGKVVAVLGLTFKPETDDMRDAASLVMVPRLVEAGAAVRAFDPAGMGHAQPLLPGAVHYATSALDAAQGADALVLLTEWNEFRALSPEKLRRAMRGNV</sequence>
<dbReference type="PIRSF" id="PIRSF500134">
    <property type="entry name" value="UDPglc_DH_bac"/>
    <property type="match status" value="1"/>
</dbReference>
<dbReference type="PROSITE" id="PS51257">
    <property type="entry name" value="PROKAR_LIPOPROTEIN"/>
    <property type="match status" value="1"/>
</dbReference>
<dbReference type="PANTHER" id="PTHR43750:SF3">
    <property type="entry name" value="UDP-GLUCOSE 6-DEHYDROGENASE TUAD"/>
    <property type="match status" value="1"/>
</dbReference>
<keyword evidence="5 9" id="KW-0560">Oxidoreductase</keyword>
<dbReference type="InterPro" id="IPR028357">
    <property type="entry name" value="UDPglc_DH_bac"/>
</dbReference>
<dbReference type="InterPro" id="IPR014026">
    <property type="entry name" value="UDP-Glc/GDP-Man_DH_dimer"/>
</dbReference>
<dbReference type="Pfam" id="PF03721">
    <property type="entry name" value="UDPG_MGDP_dh_N"/>
    <property type="match status" value="1"/>
</dbReference>
<dbReference type="Pfam" id="PF00984">
    <property type="entry name" value="UDPG_MGDP_dh"/>
    <property type="match status" value="1"/>
</dbReference>
<dbReference type="InterPro" id="IPR001732">
    <property type="entry name" value="UDP-Glc/GDP-Man_DH_N"/>
</dbReference>
<dbReference type="Gene3D" id="1.20.5.100">
    <property type="entry name" value="Cytochrome c1, transmembrane anchor, C-terminal"/>
    <property type="match status" value="1"/>
</dbReference>
<dbReference type="EMBL" id="JAUTWS010000319">
    <property type="protein sequence ID" value="MDO9714522.1"/>
    <property type="molecule type" value="Genomic_DNA"/>
</dbReference>
<accession>A0ABT9EEL2</accession>
<dbReference type="InterPro" id="IPR036220">
    <property type="entry name" value="UDP-Glc/GDP-Man_DH_C_sf"/>
</dbReference>
<evidence type="ECO:0000256" key="1">
    <source>
        <dbReference type="ARBA" id="ARBA00004701"/>
    </source>
</evidence>
<dbReference type="SMART" id="SM00984">
    <property type="entry name" value="UDPG_MGDP_dh_C"/>
    <property type="match status" value="1"/>
</dbReference>
<feature type="domain" description="UDP-glucose/GDP-mannose dehydrogenase C-terminal" evidence="8">
    <location>
        <begin position="321"/>
        <end position="412"/>
    </location>
</feature>